<feature type="compositionally biased region" description="Polar residues" evidence="1">
    <location>
        <begin position="1"/>
        <end position="12"/>
    </location>
</feature>
<name>A0A6G1IBA1_9PEZI</name>
<evidence type="ECO:0008006" key="4">
    <source>
        <dbReference type="Google" id="ProtNLM"/>
    </source>
</evidence>
<feature type="region of interest" description="Disordered" evidence="1">
    <location>
        <begin position="1"/>
        <end position="31"/>
    </location>
</feature>
<dbReference type="PANTHER" id="PTHR41677:SF1">
    <property type="entry name" value="FE2OG DIOXYGENASE DOMAIN-CONTAINING PROTEIN"/>
    <property type="match status" value="1"/>
</dbReference>
<evidence type="ECO:0000313" key="3">
    <source>
        <dbReference type="Proteomes" id="UP000799640"/>
    </source>
</evidence>
<organism evidence="2 3">
    <name type="scientific">Trichodelitschia bisporula</name>
    <dbReference type="NCBI Taxonomy" id="703511"/>
    <lineage>
        <taxon>Eukaryota</taxon>
        <taxon>Fungi</taxon>
        <taxon>Dikarya</taxon>
        <taxon>Ascomycota</taxon>
        <taxon>Pezizomycotina</taxon>
        <taxon>Dothideomycetes</taxon>
        <taxon>Dothideomycetes incertae sedis</taxon>
        <taxon>Phaeotrichales</taxon>
        <taxon>Phaeotrichaceae</taxon>
        <taxon>Trichodelitschia</taxon>
    </lineage>
</organism>
<sequence>MAAVQSMPSTALKQPGYTPIISPPAKSAPQPTTFDAAKHLSYSPPESVIKMADLGFPEGTGVSPVAVSQPFRLFSREAVEAMRTEIFNPEIMAHCSFRSNIAACQLRGYAEKYAPFTYAAWRHPSTLRLLSSIAGIDLVPEMDYEIGHINFSVKTAAQTAAEKSEIEKQKQMFAYDEGIAGCPWEDDKPIVGWHTDSYPFVCVLMLSDCTDMIGGDTALRTADGQVIKVRGPDMGRLISQGCAVVLQGRYITHQALRALGARERITSVTSFRPRNPLVADDTELRTVRPVSDLSELYYQFGEYRLQMLEERIREKLWEIKAHRRGGGRFKTMDFKAFLAAQIAFLERTEKEIVRDEDVRMGYTDTMDIPDVKVRM</sequence>
<accession>A0A6G1IBA1</accession>
<dbReference type="Proteomes" id="UP000799640">
    <property type="component" value="Unassembled WGS sequence"/>
</dbReference>
<proteinExistence type="predicted"/>
<evidence type="ECO:0000256" key="1">
    <source>
        <dbReference type="SAM" id="MobiDB-lite"/>
    </source>
</evidence>
<dbReference type="PANTHER" id="PTHR41677">
    <property type="entry name" value="YALI0B19030P"/>
    <property type="match status" value="1"/>
</dbReference>
<dbReference type="AlphaFoldDB" id="A0A6G1IBA1"/>
<dbReference type="EMBL" id="ML996687">
    <property type="protein sequence ID" value="KAF2405317.1"/>
    <property type="molecule type" value="Genomic_DNA"/>
</dbReference>
<reference evidence="2" key="1">
    <citation type="journal article" date="2020" name="Stud. Mycol.">
        <title>101 Dothideomycetes genomes: a test case for predicting lifestyles and emergence of pathogens.</title>
        <authorList>
            <person name="Haridas S."/>
            <person name="Albert R."/>
            <person name="Binder M."/>
            <person name="Bloem J."/>
            <person name="Labutti K."/>
            <person name="Salamov A."/>
            <person name="Andreopoulos B."/>
            <person name="Baker S."/>
            <person name="Barry K."/>
            <person name="Bills G."/>
            <person name="Bluhm B."/>
            <person name="Cannon C."/>
            <person name="Castanera R."/>
            <person name="Culley D."/>
            <person name="Daum C."/>
            <person name="Ezra D."/>
            <person name="Gonzalez J."/>
            <person name="Henrissat B."/>
            <person name="Kuo A."/>
            <person name="Liang C."/>
            <person name="Lipzen A."/>
            <person name="Lutzoni F."/>
            <person name="Magnuson J."/>
            <person name="Mondo S."/>
            <person name="Nolan M."/>
            <person name="Ohm R."/>
            <person name="Pangilinan J."/>
            <person name="Park H.-J."/>
            <person name="Ramirez L."/>
            <person name="Alfaro M."/>
            <person name="Sun H."/>
            <person name="Tritt A."/>
            <person name="Yoshinaga Y."/>
            <person name="Zwiers L.-H."/>
            <person name="Turgeon B."/>
            <person name="Goodwin S."/>
            <person name="Spatafora J."/>
            <person name="Crous P."/>
            <person name="Grigoriev I."/>
        </authorList>
    </citation>
    <scope>NUCLEOTIDE SEQUENCE</scope>
    <source>
        <strain evidence="2">CBS 262.69</strain>
    </source>
</reference>
<evidence type="ECO:0000313" key="2">
    <source>
        <dbReference type="EMBL" id="KAF2405317.1"/>
    </source>
</evidence>
<keyword evidence="3" id="KW-1185">Reference proteome</keyword>
<protein>
    <recommendedName>
        <fullName evidence="4">Fe2OG dioxygenase domain-containing protein</fullName>
    </recommendedName>
</protein>
<gene>
    <name evidence="2" type="ORF">EJ06DRAFT_535280</name>
</gene>
<dbReference type="OrthoDB" id="10256055at2759"/>